<name>A0A6A6A7Q3_9PLEO</name>
<evidence type="ECO:0000256" key="2">
    <source>
        <dbReference type="ARBA" id="ARBA00022737"/>
    </source>
</evidence>
<dbReference type="PROSITE" id="PS51770">
    <property type="entry name" value="HOTDOG_ACOT"/>
    <property type="match status" value="2"/>
</dbReference>
<dbReference type="EMBL" id="ML977511">
    <property type="protein sequence ID" value="KAF2127245.1"/>
    <property type="molecule type" value="Genomic_DNA"/>
</dbReference>
<evidence type="ECO:0000313" key="7">
    <source>
        <dbReference type="EMBL" id="KAF2127245.1"/>
    </source>
</evidence>
<evidence type="ECO:0000256" key="1">
    <source>
        <dbReference type="ARBA" id="ARBA00010458"/>
    </source>
</evidence>
<dbReference type="OrthoDB" id="331699at2759"/>
<feature type="non-terminal residue" evidence="7">
    <location>
        <position position="1"/>
    </location>
</feature>
<dbReference type="SUPFAM" id="SSF54637">
    <property type="entry name" value="Thioesterase/thiol ester dehydrase-isomerase"/>
    <property type="match status" value="2"/>
</dbReference>
<keyword evidence="2" id="KW-0677">Repeat</keyword>
<dbReference type="FunFam" id="3.10.129.10:FF:000038">
    <property type="entry name" value="Acyl-CoA thioester hydrolase"/>
    <property type="match status" value="1"/>
</dbReference>
<feature type="region of interest" description="Disordered" evidence="5">
    <location>
        <begin position="72"/>
        <end position="98"/>
    </location>
</feature>
<evidence type="ECO:0000259" key="6">
    <source>
        <dbReference type="PROSITE" id="PS51770"/>
    </source>
</evidence>
<dbReference type="AlphaFoldDB" id="A0A6A6A7Q3"/>
<evidence type="ECO:0000256" key="4">
    <source>
        <dbReference type="ARBA" id="ARBA00022946"/>
    </source>
</evidence>
<reference evidence="7" key="1">
    <citation type="journal article" date="2020" name="Stud. Mycol.">
        <title>101 Dothideomycetes genomes: a test case for predicting lifestyles and emergence of pathogens.</title>
        <authorList>
            <person name="Haridas S."/>
            <person name="Albert R."/>
            <person name="Binder M."/>
            <person name="Bloem J."/>
            <person name="Labutti K."/>
            <person name="Salamov A."/>
            <person name="Andreopoulos B."/>
            <person name="Baker S."/>
            <person name="Barry K."/>
            <person name="Bills G."/>
            <person name="Bluhm B."/>
            <person name="Cannon C."/>
            <person name="Castanera R."/>
            <person name="Culley D."/>
            <person name="Daum C."/>
            <person name="Ezra D."/>
            <person name="Gonzalez J."/>
            <person name="Henrissat B."/>
            <person name="Kuo A."/>
            <person name="Liang C."/>
            <person name="Lipzen A."/>
            <person name="Lutzoni F."/>
            <person name="Magnuson J."/>
            <person name="Mondo S."/>
            <person name="Nolan M."/>
            <person name="Ohm R."/>
            <person name="Pangilinan J."/>
            <person name="Park H.-J."/>
            <person name="Ramirez L."/>
            <person name="Alfaro M."/>
            <person name="Sun H."/>
            <person name="Tritt A."/>
            <person name="Yoshinaga Y."/>
            <person name="Zwiers L.-H."/>
            <person name="Turgeon B."/>
            <person name="Goodwin S."/>
            <person name="Spatafora J."/>
            <person name="Crous P."/>
            <person name="Grigoriev I."/>
        </authorList>
    </citation>
    <scope>NUCLEOTIDE SEQUENCE</scope>
    <source>
        <strain evidence="7">CBS 119687</strain>
    </source>
</reference>
<keyword evidence="7" id="KW-0413">Isomerase</keyword>
<evidence type="ECO:0000256" key="5">
    <source>
        <dbReference type="SAM" id="MobiDB-lite"/>
    </source>
</evidence>
<keyword evidence="8" id="KW-1185">Reference proteome</keyword>
<evidence type="ECO:0000313" key="8">
    <source>
        <dbReference type="Proteomes" id="UP000799771"/>
    </source>
</evidence>
<protein>
    <submittedName>
        <fullName evidence="7">Thioesterase/thiol ester dehydrase-isomerase</fullName>
    </submittedName>
</protein>
<dbReference type="PANTHER" id="PTHR12655:SF0">
    <property type="entry name" value="ACYL-COENZYME A THIOESTERASE 9, MITOCHONDRIAL"/>
    <property type="match status" value="1"/>
</dbReference>
<organism evidence="7 8">
    <name type="scientific">Dothidotthia symphoricarpi CBS 119687</name>
    <dbReference type="NCBI Taxonomy" id="1392245"/>
    <lineage>
        <taxon>Eukaryota</taxon>
        <taxon>Fungi</taxon>
        <taxon>Dikarya</taxon>
        <taxon>Ascomycota</taxon>
        <taxon>Pezizomycotina</taxon>
        <taxon>Dothideomycetes</taxon>
        <taxon>Pleosporomycetidae</taxon>
        <taxon>Pleosporales</taxon>
        <taxon>Dothidotthiaceae</taxon>
        <taxon>Dothidotthia</taxon>
    </lineage>
</organism>
<feature type="compositionally biased region" description="Basic and acidic residues" evidence="5">
    <location>
        <begin position="87"/>
        <end position="98"/>
    </location>
</feature>
<dbReference type="Proteomes" id="UP000799771">
    <property type="component" value="Unassembled WGS sequence"/>
</dbReference>
<dbReference type="GO" id="GO:0047617">
    <property type="term" value="F:fatty acyl-CoA hydrolase activity"/>
    <property type="evidence" value="ECO:0007669"/>
    <property type="project" value="TreeGrafter"/>
</dbReference>
<feature type="domain" description="HotDog ACOT-type" evidence="6">
    <location>
        <begin position="303"/>
        <end position="432"/>
    </location>
</feature>
<dbReference type="GO" id="GO:0006637">
    <property type="term" value="P:acyl-CoA metabolic process"/>
    <property type="evidence" value="ECO:0007669"/>
    <property type="project" value="TreeGrafter"/>
</dbReference>
<dbReference type="Gene3D" id="3.10.129.10">
    <property type="entry name" value="Hotdog Thioesterase"/>
    <property type="match status" value="2"/>
</dbReference>
<dbReference type="RefSeq" id="XP_033521634.1">
    <property type="nucleotide sequence ID" value="XM_033673004.1"/>
</dbReference>
<evidence type="ECO:0000256" key="3">
    <source>
        <dbReference type="ARBA" id="ARBA00022801"/>
    </source>
</evidence>
<dbReference type="InterPro" id="IPR029069">
    <property type="entry name" value="HotDog_dom_sf"/>
</dbReference>
<dbReference type="CDD" id="cd03442">
    <property type="entry name" value="BFIT_BACH"/>
    <property type="match status" value="2"/>
</dbReference>
<dbReference type="GO" id="GO:0016853">
    <property type="term" value="F:isomerase activity"/>
    <property type="evidence" value="ECO:0007669"/>
    <property type="project" value="UniProtKB-KW"/>
</dbReference>
<dbReference type="GeneID" id="54413436"/>
<dbReference type="PANTHER" id="PTHR12655">
    <property type="entry name" value="ACYL-COA THIOESTERASE"/>
    <property type="match status" value="1"/>
</dbReference>
<dbReference type="InterPro" id="IPR033120">
    <property type="entry name" value="HOTDOG_ACOT"/>
</dbReference>
<dbReference type="GO" id="GO:0005739">
    <property type="term" value="C:mitochondrion"/>
    <property type="evidence" value="ECO:0007669"/>
    <property type="project" value="TreeGrafter"/>
</dbReference>
<keyword evidence="4" id="KW-0809">Transit peptide</keyword>
<gene>
    <name evidence="7" type="ORF">P153DRAFT_433054</name>
</gene>
<proteinExistence type="inferred from homology"/>
<feature type="domain" description="HotDog ACOT-type" evidence="6">
    <location>
        <begin position="106"/>
        <end position="224"/>
    </location>
</feature>
<comment type="similarity">
    <text evidence="1">Belongs to the acyl coenzyme A hydrolase family.</text>
</comment>
<sequence>MSTMRLIAKSVLWRVSQASRFNHSLSRLSLIPATSLAGRSFHSSASQCTDGVFRELTSARVHTPWIEAFREREAGGKQAAEPSGKPEVPKDRDLSPKHMSDSYHSVVLPLAQDPWLLDTYLNASGHIRLGTIFMDLDALSGVIAYKHTGDGVTTVTASCDRITIHNPLTEICDLQLSGQVTYATGRSSLEITMQVAKAPKKGEDVKEEDKLINCTFTMVSLDPGTKKPVNVNSLITETSEEKRLYALGERNSKIRKERRDTSLLKHTPNDLESDLIHAFWQKQIQYHDPYDDLRKPDNVVFMDATRLQTATIMQPQYRNRHQFMIFGGFLLKQTFELAFTTAAAFAHARPTFVSLDPSTFQNPVPVGSILYLTATVVFTDPPLIAAPDENVETSSEYTRVQIRVDSKVRDVDHGYSKPTGQFNYTFTVPKTIRVMPRTYQEFMMYIDARRRAEQVRRTLEEGYGVSPKTAEESLTE</sequence>
<keyword evidence="3" id="KW-0378">Hydrolase</keyword>
<accession>A0A6A6A7Q3</accession>
<dbReference type="FunFam" id="3.10.129.10:FF:000032">
    <property type="entry name" value="Acyl-CoA thioester hydrolase"/>
    <property type="match status" value="1"/>
</dbReference>